<keyword evidence="2" id="KW-1185">Reference proteome</keyword>
<name>A0A1H4SG66_PSETA</name>
<dbReference type="Proteomes" id="UP000183155">
    <property type="component" value="Unassembled WGS sequence"/>
</dbReference>
<proteinExistence type="predicted"/>
<gene>
    <name evidence="1" type="ORF">SAMN04490203_2399</name>
</gene>
<dbReference type="EMBL" id="FNRS01000001">
    <property type="protein sequence ID" value="SEC42994.1"/>
    <property type="molecule type" value="Genomic_DNA"/>
</dbReference>
<reference evidence="1 2" key="1">
    <citation type="submission" date="2016-10" db="EMBL/GenBank/DDBJ databases">
        <authorList>
            <person name="Varghese N."/>
            <person name="Submissions S."/>
        </authorList>
    </citation>
    <scope>NUCLEOTIDE SEQUENCE [LARGE SCALE GENOMIC DNA]</scope>
    <source>
        <strain evidence="1 2">BS3652</strain>
    </source>
</reference>
<accession>A0A1H4SG66</accession>
<evidence type="ECO:0000313" key="1">
    <source>
        <dbReference type="EMBL" id="SEC42994.1"/>
    </source>
</evidence>
<comment type="caution">
    <text evidence="1">The sequence shown here is derived from an EMBL/GenBank/DDBJ whole genome shotgun (WGS) entry which is preliminary data.</text>
</comment>
<organism evidence="1 2">
    <name type="scientific">Pseudomonas taetrolens</name>
    <dbReference type="NCBI Taxonomy" id="47884"/>
    <lineage>
        <taxon>Bacteria</taxon>
        <taxon>Pseudomonadati</taxon>
        <taxon>Pseudomonadota</taxon>
        <taxon>Gammaproteobacteria</taxon>
        <taxon>Pseudomonadales</taxon>
        <taxon>Pseudomonadaceae</taxon>
        <taxon>Pseudomonas</taxon>
    </lineage>
</organism>
<protein>
    <submittedName>
        <fullName evidence="1">Uncharacterized protein</fullName>
    </submittedName>
</protein>
<evidence type="ECO:0000313" key="2">
    <source>
        <dbReference type="Proteomes" id="UP000183155"/>
    </source>
</evidence>
<sequence length="55" mass="6095">MKLIQCRFSSGQRVPLLVLTGDAAPLPMLVPFIYVQLLVCHPIHPARSSKFNHPG</sequence>